<dbReference type="InterPro" id="IPR049704">
    <property type="entry name" value="Aminotrans_3_PPA_site"/>
</dbReference>
<dbReference type="InterPro" id="IPR050103">
    <property type="entry name" value="Class-III_PLP-dep_AT"/>
</dbReference>
<dbReference type="Proteomes" id="UP000695000">
    <property type="component" value="Unplaced"/>
</dbReference>
<protein>
    <recommendedName>
        <fullName evidence="4 9">Ornithine aminotransferase</fullName>
        <ecNumber evidence="4 9">2.6.1.13</ecNumber>
    </recommendedName>
</protein>
<evidence type="ECO:0000256" key="5">
    <source>
        <dbReference type="ARBA" id="ARBA00022576"/>
    </source>
</evidence>
<dbReference type="InterPro" id="IPR015422">
    <property type="entry name" value="PyrdxlP-dep_Trfase_small"/>
</dbReference>
<comment type="pathway">
    <text evidence="2 9">Amino-acid biosynthesis; L-proline biosynthesis; L-glutamate 5-semialdehyde from L-ornithine: step 1/1.</text>
</comment>
<dbReference type="SUPFAM" id="SSF53383">
    <property type="entry name" value="PLP-dependent transferases"/>
    <property type="match status" value="1"/>
</dbReference>
<proteinExistence type="inferred from homology"/>
<evidence type="ECO:0000256" key="4">
    <source>
        <dbReference type="ARBA" id="ARBA00012924"/>
    </source>
</evidence>
<comment type="similarity">
    <text evidence="3 8">Belongs to the class-III pyridoxal-phosphate-dependent aminotransferase family.</text>
</comment>
<keyword evidence="5 9" id="KW-0032">Aminotransferase</keyword>
<evidence type="ECO:0000256" key="2">
    <source>
        <dbReference type="ARBA" id="ARBA00004998"/>
    </source>
</evidence>
<dbReference type="PROSITE" id="PS00600">
    <property type="entry name" value="AA_TRANSFER_CLASS_3"/>
    <property type="match status" value="1"/>
</dbReference>
<dbReference type="Pfam" id="PF00202">
    <property type="entry name" value="Aminotran_3"/>
    <property type="match status" value="1"/>
</dbReference>
<keyword evidence="10" id="KW-1185">Reference proteome</keyword>
<comment type="catalytic activity">
    <reaction evidence="9">
        <text>a 2-oxocarboxylate + L-ornithine = L-glutamate 5-semialdehyde + an L-alpha-amino acid</text>
        <dbReference type="Rhea" id="RHEA:13877"/>
        <dbReference type="ChEBI" id="CHEBI:35179"/>
        <dbReference type="ChEBI" id="CHEBI:46911"/>
        <dbReference type="ChEBI" id="CHEBI:58066"/>
        <dbReference type="ChEBI" id="CHEBI:59869"/>
        <dbReference type="EC" id="2.6.1.13"/>
    </reaction>
</comment>
<dbReference type="CDD" id="cd00610">
    <property type="entry name" value="OAT_like"/>
    <property type="match status" value="1"/>
</dbReference>
<keyword evidence="6 9" id="KW-0808">Transferase</keyword>
<evidence type="ECO:0000256" key="1">
    <source>
        <dbReference type="ARBA" id="ARBA00001933"/>
    </source>
</evidence>
<dbReference type="InterPro" id="IPR005814">
    <property type="entry name" value="Aminotrans_3"/>
</dbReference>
<dbReference type="RefSeq" id="XP_017780513.1">
    <property type="nucleotide sequence ID" value="XM_017925024.1"/>
</dbReference>
<evidence type="ECO:0000313" key="11">
    <source>
        <dbReference type="RefSeq" id="XP_017780513.1"/>
    </source>
</evidence>
<evidence type="ECO:0000256" key="3">
    <source>
        <dbReference type="ARBA" id="ARBA00008954"/>
    </source>
</evidence>
<dbReference type="Gene3D" id="3.40.640.10">
    <property type="entry name" value="Type I PLP-dependent aspartate aminotransferase-like (Major domain)"/>
    <property type="match status" value="1"/>
</dbReference>
<sequence>MVSKFRPLPALLKLNTRRVSSKEVFEKESKYAAHNYKPLPVALCKGKGIYVWDVEGKKYMDFLSGCSANNYGHCHPKIVSTIQRQVGILHHTSRAFYNDVLGEYCEKITKLFGYDKVLPMNTGVEANDTACKLARKWGYTKKRIPVNQAKIIFCKENFFGRSLAAISASTDPLSFEGFGPYMPGFHFVPYNDLPELEKAFKDPTVCAFMMEPIQGDAGVIVPQDGYLQGVRKLCDKYNVLWIADEIQTGLGRTGKRVAVDYEEVKPDILVLGKALGGGVYPVSACLANDDVMLVIEPDTHGSTFGGNPLGSKVAITSLQVLEEERLAYNATIMGAMFREALRNSCDQKILHVVRGKGLLNATVINKNYGNAWDACLKLKANGVIAKQTREQTIRFSPPLVITKIQMSEAIDIICKTINGLRRQ</sequence>
<reference evidence="11" key="1">
    <citation type="submission" date="2025-08" db="UniProtKB">
        <authorList>
            <consortium name="RefSeq"/>
        </authorList>
    </citation>
    <scope>IDENTIFICATION</scope>
    <source>
        <tissue evidence="11">Whole Larva</tissue>
    </source>
</reference>
<dbReference type="Gene3D" id="3.90.1150.10">
    <property type="entry name" value="Aspartate Aminotransferase, domain 1"/>
    <property type="match status" value="1"/>
</dbReference>
<evidence type="ECO:0000256" key="7">
    <source>
        <dbReference type="ARBA" id="ARBA00022898"/>
    </source>
</evidence>
<dbReference type="InterPro" id="IPR010164">
    <property type="entry name" value="Orn_aminotrans"/>
</dbReference>
<dbReference type="GeneID" id="108565517"/>
<dbReference type="PANTHER" id="PTHR11986:SF18">
    <property type="entry name" value="ORNITHINE AMINOTRANSFERASE, MITOCHONDRIAL"/>
    <property type="match status" value="1"/>
</dbReference>
<dbReference type="PANTHER" id="PTHR11986">
    <property type="entry name" value="AMINOTRANSFERASE CLASS III"/>
    <property type="match status" value="1"/>
</dbReference>
<evidence type="ECO:0000256" key="8">
    <source>
        <dbReference type="RuleBase" id="RU003560"/>
    </source>
</evidence>
<evidence type="ECO:0000313" key="10">
    <source>
        <dbReference type="Proteomes" id="UP000695000"/>
    </source>
</evidence>
<evidence type="ECO:0000256" key="9">
    <source>
        <dbReference type="RuleBase" id="RU365036"/>
    </source>
</evidence>
<dbReference type="InterPro" id="IPR015421">
    <property type="entry name" value="PyrdxlP-dep_Trfase_major"/>
</dbReference>
<comment type="cofactor">
    <cofactor evidence="1 9">
        <name>pyridoxal 5'-phosphate</name>
        <dbReference type="ChEBI" id="CHEBI:597326"/>
    </cofactor>
</comment>
<organism evidence="10 11">
    <name type="scientific">Nicrophorus vespilloides</name>
    <name type="common">Boreal carrion beetle</name>
    <dbReference type="NCBI Taxonomy" id="110193"/>
    <lineage>
        <taxon>Eukaryota</taxon>
        <taxon>Metazoa</taxon>
        <taxon>Ecdysozoa</taxon>
        <taxon>Arthropoda</taxon>
        <taxon>Hexapoda</taxon>
        <taxon>Insecta</taxon>
        <taxon>Pterygota</taxon>
        <taxon>Neoptera</taxon>
        <taxon>Endopterygota</taxon>
        <taxon>Coleoptera</taxon>
        <taxon>Polyphaga</taxon>
        <taxon>Staphyliniformia</taxon>
        <taxon>Silphidae</taxon>
        <taxon>Nicrophorinae</taxon>
        <taxon>Nicrophorus</taxon>
    </lineage>
</organism>
<dbReference type="NCBIfam" id="TIGR01885">
    <property type="entry name" value="Orn_aminotrans"/>
    <property type="match status" value="1"/>
</dbReference>
<name>A0ABM1N113_NICVS</name>
<evidence type="ECO:0000256" key="6">
    <source>
        <dbReference type="ARBA" id="ARBA00022679"/>
    </source>
</evidence>
<dbReference type="PIRSF" id="PIRSF000521">
    <property type="entry name" value="Transaminase_4ab_Lys_Orn"/>
    <property type="match status" value="1"/>
</dbReference>
<keyword evidence="7 8" id="KW-0663">Pyridoxal phosphate</keyword>
<dbReference type="EC" id="2.6.1.13" evidence="4 9"/>
<dbReference type="InterPro" id="IPR015424">
    <property type="entry name" value="PyrdxlP-dep_Trfase"/>
</dbReference>
<gene>
    <name evidence="11" type="primary">LOC108565517</name>
</gene>
<accession>A0ABM1N113</accession>